<organism evidence="2 3">
    <name type="scientific">Paracoccus hibiscisoli</name>
    <dbReference type="NCBI Taxonomy" id="2023261"/>
    <lineage>
        <taxon>Bacteria</taxon>
        <taxon>Pseudomonadati</taxon>
        <taxon>Pseudomonadota</taxon>
        <taxon>Alphaproteobacteria</taxon>
        <taxon>Rhodobacterales</taxon>
        <taxon>Paracoccaceae</taxon>
        <taxon>Paracoccus</taxon>
    </lineage>
</organism>
<name>A0A4U0RDN2_9RHOB</name>
<proteinExistence type="predicted"/>
<protein>
    <submittedName>
        <fullName evidence="2">M48 family metallopeptidase</fullName>
    </submittedName>
</protein>
<dbReference type="Proteomes" id="UP000306223">
    <property type="component" value="Unassembled WGS sequence"/>
</dbReference>
<evidence type="ECO:0000313" key="3">
    <source>
        <dbReference type="Proteomes" id="UP000306223"/>
    </source>
</evidence>
<evidence type="ECO:0000259" key="1">
    <source>
        <dbReference type="Pfam" id="PF01863"/>
    </source>
</evidence>
<dbReference type="InterPro" id="IPR053136">
    <property type="entry name" value="UTP_pyrophosphatase-like"/>
</dbReference>
<keyword evidence="3" id="KW-1185">Reference proteome</keyword>
<accession>A0A4U0RDN2</accession>
<evidence type="ECO:0000313" key="2">
    <source>
        <dbReference type="EMBL" id="TJZ86264.1"/>
    </source>
</evidence>
<comment type="caution">
    <text evidence="2">The sequence shown here is derived from an EMBL/GenBank/DDBJ whole genome shotgun (WGS) entry which is preliminary data.</text>
</comment>
<feature type="domain" description="YgjP-like metallopeptidase" evidence="1">
    <location>
        <begin position="25"/>
        <end position="219"/>
    </location>
</feature>
<sequence length="231" mass="25644">MASVDQRITIEEGLAVQLRRSGRARRMTLRVPRDGSDPVLTLPVGVPLSQGQDFARSRRDWLRAAVARLPARAQAVAGAALPVEGRALILTPADLCRPRIDGDRLLVPQGRPVGSTAAAWLKQLALLRLRAACDRLSADLGRPYRAIVLRDTRSRWGSCTHDGRLMFSWRLAMAPPAVLDYVAAHEVAHLAHMDHSARFWAQVEALMPGHAPHRAWLRAQGGDLMLWRFRD</sequence>
<dbReference type="CDD" id="cd07344">
    <property type="entry name" value="M48_yhfN_like"/>
    <property type="match status" value="1"/>
</dbReference>
<dbReference type="PANTHER" id="PTHR30399:SF1">
    <property type="entry name" value="UTP PYROPHOSPHATASE"/>
    <property type="match status" value="1"/>
</dbReference>
<dbReference type="EMBL" id="SUNH01000006">
    <property type="protein sequence ID" value="TJZ86264.1"/>
    <property type="molecule type" value="Genomic_DNA"/>
</dbReference>
<dbReference type="OrthoDB" id="9795402at2"/>
<dbReference type="InterPro" id="IPR002725">
    <property type="entry name" value="YgjP-like_metallopeptidase"/>
</dbReference>
<gene>
    <name evidence="2" type="ORF">FA740_05105</name>
</gene>
<reference evidence="2 3" key="1">
    <citation type="submission" date="2019-04" db="EMBL/GenBank/DDBJ databases">
        <authorList>
            <person name="Li J."/>
        </authorList>
    </citation>
    <scope>NUCLEOTIDE SEQUENCE [LARGE SCALE GENOMIC DNA]</scope>
    <source>
        <strain evidence="2 3">CCTCC AB2016182</strain>
    </source>
</reference>
<dbReference type="PANTHER" id="PTHR30399">
    <property type="entry name" value="UNCHARACTERIZED PROTEIN YGJP"/>
    <property type="match status" value="1"/>
</dbReference>
<dbReference type="AlphaFoldDB" id="A0A4U0RDN2"/>
<dbReference type="RefSeq" id="WP_136855691.1">
    <property type="nucleotide sequence ID" value="NZ_SUNH01000006.1"/>
</dbReference>
<dbReference type="Gene3D" id="3.30.2010.10">
    <property type="entry name" value="Metalloproteases ('zincins'), catalytic domain"/>
    <property type="match status" value="1"/>
</dbReference>
<dbReference type="Pfam" id="PF01863">
    <property type="entry name" value="YgjP-like"/>
    <property type="match status" value="1"/>
</dbReference>